<evidence type="ECO:0000256" key="1">
    <source>
        <dbReference type="ARBA" id="ARBA00022801"/>
    </source>
</evidence>
<keyword evidence="1" id="KW-0378">Hydrolase</keyword>
<feature type="binding site" evidence="2">
    <location>
        <position position="58"/>
    </location>
    <ligand>
        <name>substrate</name>
    </ligand>
</feature>
<evidence type="ECO:0000313" key="4">
    <source>
        <dbReference type="Proteomes" id="UP001333818"/>
    </source>
</evidence>
<keyword evidence="4" id="KW-1185">Reference proteome</keyword>
<dbReference type="EMBL" id="JAZBJZ010000043">
    <property type="protein sequence ID" value="MEE3717493.1"/>
    <property type="molecule type" value="Genomic_DNA"/>
</dbReference>
<dbReference type="GO" id="GO:0005737">
    <property type="term" value="C:cytoplasm"/>
    <property type="evidence" value="ECO:0007669"/>
    <property type="project" value="InterPro"/>
</dbReference>
<name>A0AAW9Q3U0_9CYAN</name>
<dbReference type="CDD" id="cd07040">
    <property type="entry name" value="HP"/>
    <property type="match status" value="1"/>
</dbReference>
<evidence type="ECO:0000256" key="2">
    <source>
        <dbReference type="PIRSR" id="PIRSR613078-2"/>
    </source>
</evidence>
<dbReference type="InterPro" id="IPR004449">
    <property type="entry name" value="SixA"/>
</dbReference>
<evidence type="ECO:0000313" key="3">
    <source>
        <dbReference type="EMBL" id="MEE3717493.1"/>
    </source>
</evidence>
<dbReference type="RefSeq" id="WP_330483922.1">
    <property type="nucleotide sequence ID" value="NZ_JAZBJZ010000043.1"/>
</dbReference>
<gene>
    <name evidence="3" type="primary">sixA</name>
    <name evidence="3" type="ORF">V2H45_12085</name>
</gene>
<proteinExistence type="predicted"/>
<dbReference type="Proteomes" id="UP001333818">
    <property type="component" value="Unassembled WGS sequence"/>
</dbReference>
<dbReference type="SUPFAM" id="SSF53254">
    <property type="entry name" value="Phosphoglycerate mutase-like"/>
    <property type="match status" value="1"/>
</dbReference>
<dbReference type="InterPro" id="IPR013078">
    <property type="entry name" value="His_Pase_superF_clade-1"/>
</dbReference>
<dbReference type="SMART" id="SM00855">
    <property type="entry name" value="PGAM"/>
    <property type="match status" value="1"/>
</dbReference>
<dbReference type="InterPro" id="IPR051021">
    <property type="entry name" value="Mito_Ser/Thr_phosphatase"/>
</dbReference>
<dbReference type="NCBIfam" id="TIGR00249">
    <property type="entry name" value="sixA"/>
    <property type="match status" value="1"/>
</dbReference>
<dbReference type="GO" id="GO:0101006">
    <property type="term" value="F:protein histidine phosphatase activity"/>
    <property type="evidence" value="ECO:0007669"/>
    <property type="project" value="InterPro"/>
</dbReference>
<dbReference type="AlphaFoldDB" id="A0AAW9Q3U0"/>
<dbReference type="Gene3D" id="3.40.50.1240">
    <property type="entry name" value="Phosphoglycerate mutase-like"/>
    <property type="match status" value="1"/>
</dbReference>
<reference evidence="3" key="1">
    <citation type="submission" date="2024-01" db="EMBL/GenBank/DDBJ databases">
        <title>Bank of Algae and Cyanobacteria of the Azores (BACA) strain genomes.</title>
        <authorList>
            <person name="Luz R."/>
            <person name="Cordeiro R."/>
            <person name="Fonseca A."/>
            <person name="Goncalves V."/>
        </authorList>
    </citation>
    <scope>NUCLEOTIDE SEQUENCE</scope>
    <source>
        <strain evidence="3">BACA0141</strain>
    </source>
</reference>
<dbReference type="InterPro" id="IPR029033">
    <property type="entry name" value="His_PPase_superfam"/>
</dbReference>
<accession>A0AAW9Q3U0</accession>
<dbReference type="PANTHER" id="PTHR20935">
    <property type="entry name" value="PHOSPHOGLYCERATE MUTASE-RELATED"/>
    <property type="match status" value="1"/>
</dbReference>
<dbReference type="Pfam" id="PF00300">
    <property type="entry name" value="His_Phos_1"/>
    <property type="match status" value="1"/>
</dbReference>
<comment type="caution">
    <text evidence="3">The sequence shown here is derived from an EMBL/GenBank/DDBJ whole genome shotgun (WGS) entry which is preliminary data.</text>
</comment>
<organism evidence="3 4">
    <name type="scientific">Tumidithrix elongata BACA0141</name>
    <dbReference type="NCBI Taxonomy" id="2716417"/>
    <lineage>
        <taxon>Bacteria</taxon>
        <taxon>Bacillati</taxon>
        <taxon>Cyanobacteriota</taxon>
        <taxon>Cyanophyceae</taxon>
        <taxon>Pseudanabaenales</taxon>
        <taxon>Pseudanabaenaceae</taxon>
        <taxon>Tumidithrix</taxon>
        <taxon>Tumidithrix elongata</taxon>
    </lineage>
</organism>
<protein>
    <submittedName>
        <fullName evidence="3">Phosphohistidine phosphatase SixA</fullName>
    </submittedName>
</protein>
<sequence length="166" mass="18447">MTSLYLIRHGIAEERGTYPNDDDRPLTDEGKKKSRQVAKRLHSLGLHFDLMQTSPLVRARQTADIFGDVFNTDPLTSELLAPSGDFEQWLSWFQTWCQQHGSSRSSLGLIGHEPDLSAWAELLIWGEAKGTLVLKKAGVIGLAVPEQEAIAANCLLFLLIPPKLLI</sequence>